<evidence type="ECO:0000256" key="14">
    <source>
        <dbReference type="PIRSR" id="PIRSR602401-1"/>
    </source>
</evidence>
<evidence type="ECO:0000256" key="6">
    <source>
        <dbReference type="ARBA" id="ARBA00022617"/>
    </source>
</evidence>
<comment type="function">
    <text evidence="2">May be involved in the metabolism of insect hormones and in the breakdown of synthetic insecticides.</text>
</comment>
<dbReference type="GO" id="GO:0005789">
    <property type="term" value="C:endoplasmic reticulum membrane"/>
    <property type="evidence" value="ECO:0007669"/>
    <property type="project" value="UniProtKB-SubCell"/>
</dbReference>
<accession>A0A8S4SN39</accession>
<dbReference type="PRINTS" id="PR00385">
    <property type="entry name" value="P450"/>
</dbReference>
<dbReference type="Proteomes" id="UP000838756">
    <property type="component" value="Unassembled WGS sequence"/>
</dbReference>
<dbReference type="EMBL" id="CAKXAJ010026328">
    <property type="protein sequence ID" value="CAH2266913.1"/>
    <property type="molecule type" value="Genomic_DNA"/>
</dbReference>
<dbReference type="AlphaFoldDB" id="A0A8S4SN39"/>
<evidence type="ECO:0000256" key="2">
    <source>
        <dbReference type="ARBA" id="ARBA00003690"/>
    </source>
</evidence>
<dbReference type="Pfam" id="PF00067">
    <property type="entry name" value="p450"/>
    <property type="match status" value="1"/>
</dbReference>
<dbReference type="GO" id="GO:0020037">
    <property type="term" value="F:heme binding"/>
    <property type="evidence" value="ECO:0007669"/>
    <property type="project" value="InterPro"/>
</dbReference>
<dbReference type="GO" id="GO:0004497">
    <property type="term" value="F:monooxygenase activity"/>
    <property type="evidence" value="ECO:0007669"/>
    <property type="project" value="UniProtKB-KW"/>
</dbReference>
<dbReference type="SUPFAM" id="SSF48264">
    <property type="entry name" value="Cytochrome P450"/>
    <property type="match status" value="1"/>
</dbReference>
<keyword evidence="11 14" id="KW-0408">Iron</keyword>
<keyword evidence="9" id="KW-0492">Microsome</keyword>
<dbReference type="GO" id="GO:0016705">
    <property type="term" value="F:oxidoreductase activity, acting on paired donors, with incorporation or reduction of molecular oxygen"/>
    <property type="evidence" value="ECO:0007669"/>
    <property type="project" value="InterPro"/>
</dbReference>
<dbReference type="Gene3D" id="1.10.630.10">
    <property type="entry name" value="Cytochrome P450"/>
    <property type="match status" value="1"/>
</dbReference>
<keyword evidence="7 14" id="KW-0479">Metal-binding</keyword>
<comment type="subcellular location">
    <subcellularLocation>
        <location evidence="4">Endoplasmic reticulum membrane</location>
        <topology evidence="4">Peripheral membrane protein</topology>
    </subcellularLocation>
    <subcellularLocation>
        <location evidence="3">Microsome membrane</location>
        <topology evidence="3">Peripheral membrane protein</topology>
    </subcellularLocation>
</comment>
<dbReference type="OrthoDB" id="1470350at2759"/>
<evidence type="ECO:0000256" key="9">
    <source>
        <dbReference type="ARBA" id="ARBA00022848"/>
    </source>
</evidence>
<keyword evidence="13" id="KW-0472">Membrane</keyword>
<sequence length="439" mass="50235">MYKMASKYPHPTGELPLIGIAHKLSGNTEDIMTSLKQFSYEAMETNGITRGWLNHILYLLMVDPVDLEMVLKTCMEKDDLHRFIRKVIGYGGIFAPETTMGVKVNAQMDSNSPFLTCLASVLNIICERIFHLWLQPDWMFKFFPQYRKHQKYIKTLHDFTDLVIRKKRDELKNEKQCQPEADSHYDLGIYKRKSFLDLLISLSGGEKGYTDLELREEILTLTIAGTDTSAVSMCFTLKLLAKYPEVQEKLYKEIREVFGESNRPLVKGDLPNLKYLDRVVKESLRLFPPVPFVIRKVESDITLPSGLSVPRGSGIVVSIFGAHRDPNYWGPDADHFDPDRFLPERFNLQHACSYMPFSNGPRNCVGYQYALMSIKTAITSILRNYKVIGEPEKGPIPNIRLKLDIMLKAVEGYHVALEKRKPSSRIMTEPEIVATSLDS</sequence>
<proteinExistence type="inferred from homology"/>
<organism evidence="16 17">
    <name type="scientific">Pararge aegeria aegeria</name>
    <dbReference type="NCBI Taxonomy" id="348720"/>
    <lineage>
        <taxon>Eukaryota</taxon>
        <taxon>Metazoa</taxon>
        <taxon>Ecdysozoa</taxon>
        <taxon>Arthropoda</taxon>
        <taxon>Hexapoda</taxon>
        <taxon>Insecta</taxon>
        <taxon>Pterygota</taxon>
        <taxon>Neoptera</taxon>
        <taxon>Endopterygota</taxon>
        <taxon>Lepidoptera</taxon>
        <taxon>Glossata</taxon>
        <taxon>Ditrysia</taxon>
        <taxon>Papilionoidea</taxon>
        <taxon>Nymphalidae</taxon>
        <taxon>Satyrinae</taxon>
        <taxon>Satyrini</taxon>
        <taxon>Parargina</taxon>
        <taxon>Pararge</taxon>
    </lineage>
</organism>
<evidence type="ECO:0000256" key="3">
    <source>
        <dbReference type="ARBA" id="ARBA00004174"/>
    </source>
</evidence>
<dbReference type="InterPro" id="IPR001128">
    <property type="entry name" value="Cyt_P450"/>
</dbReference>
<evidence type="ECO:0000256" key="1">
    <source>
        <dbReference type="ARBA" id="ARBA00001971"/>
    </source>
</evidence>
<dbReference type="PANTHER" id="PTHR24291:SF189">
    <property type="entry name" value="CYTOCHROME P450 4C3-RELATED"/>
    <property type="match status" value="1"/>
</dbReference>
<evidence type="ECO:0000256" key="10">
    <source>
        <dbReference type="ARBA" id="ARBA00023002"/>
    </source>
</evidence>
<evidence type="ECO:0000313" key="17">
    <source>
        <dbReference type="Proteomes" id="UP000838756"/>
    </source>
</evidence>
<comment type="similarity">
    <text evidence="5 15">Belongs to the cytochrome P450 family.</text>
</comment>
<keyword evidence="10 15" id="KW-0560">Oxidoreductase</keyword>
<gene>
    <name evidence="16" type="primary">jg8819</name>
    <name evidence="16" type="ORF">PAEG_LOCUS25513</name>
</gene>
<feature type="binding site" description="axial binding residue" evidence="14">
    <location>
        <position position="364"/>
    </location>
    <ligand>
        <name>heme</name>
        <dbReference type="ChEBI" id="CHEBI:30413"/>
    </ligand>
    <ligandPart>
        <name>Fe</name>
        <dbReference type="ChEBI" id="CHEBI:18248"/>
    </ligandPart>
</feature>
<keyword evidence="17" id="KW-1185">Reference proteome</keyword>
<evidence type="ECO:0000256" key="7">
    <source>
        <dbReference type="ARBA" id="ARBA00022723"/>
    </source>
</evidence>
<evidence type="ECO:0000256" key="4">
    <source>
        <dbReference type="ARBA" id="ARBA00004406"/>
    </source>
</evidence>
<evidence type="ECO:0000256" key="8">
    <source>
        <dbReference type="ARBA" id="ARBA00022824"/>
    </source>
</evidence>
<evidence type="ECO:0000256" key="5">
    <source>
        <dbReference type="ARBA" id="ARBA00010617"/>
    </source>
</evidence>
<reference evidence="16" key="1">
    <citation type="submission" date="2022-03" db="EMBL/GenBank/DDBJ databases">
        <authorList>
            <person name="Lindestad O."/>
        </authorList>
    </citation>
    <scope>NUCLEOTIDE SEQUENCE</scope>
</reference>
<dbReference type="InterPro" id="IPR050196">
    <property type="entry name" value="Cytochrome_P450_Monoox"/>
</dbReference>
<evidence type="ECO:0000256" key="15">
    <source>
        <dbReference type="RuleBase" id="RU000461"/>
    </source>
</evidence>
<dbReference type="PANTHER" id="PTHR24291">
    <property type="entry name" value="CYTOCHROME P450 FAMILY 4"/>
    <property type="match status" value="1"/>
</dbReference>
<evidence type="ECO:0000256" key="12">
    <source>
        <dbReference type="ARBA" id="ARBA00023033"/>
    </source>
</evidence>
<name>A0A8S4SN39_9NEOP</name>
<evidence type="ECO:0000256" key="13">
    <source>
        <dbReference type="ARBA" id="ARBA00023136"/>
    </source>
</evidence>
<keyword evidence="6 14" id="KW-0349">Heme</keyword>
<comment type="cofactor">
    <cofactor evidence="1 14">
        <name>heme</name>
        <dbReference type="ChEBI" id="CHEBI:30413"/>
    </cofactor>
</comment>
<dbReference type="PROSITE" id="PS00086">
    <property type="entry name" value="CYTOCHROME_P450"/>
    <property type="match status" value="1"/>
</dbReference>
<dbReference type="InterPro" id="IPR017972">
    <property type="entry name" value="Cyt_P450_CS"/>
</dbReference>
<dbReference type="InterPro" id="IPR002401">
    <property type="entry name" value="Cyt_P450_E_grp-I"/>
</dbReference>
<keyword evidence="8" id="KW-0256">Endoplasmic reticulum</keyword>
<dbReference type="InterPro" id="IPR036396">
    <property type="entry name" value="Cyt_P450_sf"/>
</dbReference>
<evidence type="ECO:0000256" key="11">
    <source>
        <dbReference type="ARBA" id="ARBA00023004"/>
    </source>
</evidence>
<dbReference type="PRINTS" id="PR00463">
    <property type="entry name" value="EP450I"/>
</dbReference>
<evidence type="ECO:0000313" key="16">
    <source>
        <dbReference type="EMBL" id="CAH2266913.1"/>
    </source>
</evidence>
<keyword evidence="12 15" id="KW-0503">Monooxygenase</keyword>
<dbReference type="GO" id="GO:0005506">
    <property type="term" value="F:iron ion binding"/>
    <property type="evidence" value="ECO:0007669"/>
    <property type="project" value="InterPro"/>
</dbReference>
<comment type="caution">
    <text evidence="16">The sequence shown here is derived from an EMBL/GenBank/DDBJ whole genome shotgun (WGS) entry which is preliminary data.</text>
</comment>
<protein>
    <submittedName>
        <fullName evidence="16">Jg8819 protein</fullName>
    </submittedName>
</protein>